<dbReference type="PANTHER" id="PTHR33395">
    <property type="entry name" value="TRANSCRIPTASE, PUTATIVE-RELATED-RELATED"/>
    <property type="match status" value="1"/>
</dbReference>
<feature type="compositionally biased region" description="Basic residues" evidence="1">
    <location>
        <begin position="204"/>
        <end position="214"/>
    </location>
</feature>
<sequence length="222" mass="25140">MEPTHRDNILDLLLTTDPSSIEKESVQDGISDHGIVITDINLKANKMEEDLTTMPDKGPSPYESMNDIRIHEICISKLLKGLNRYKAFDPDQIPTRFLKTCAPEISPALTLLFQYSINSGTVPSDWREALITPLFKKGERNVPSNYRPVEDLTWKKHAEIAATKASRTLGLLGRNFRDCNKTVQETTYRSMVRPSLEYVSAVQSRRHKPTRQSAKKGNPLCL</sequence>
<dbReference type="AlphaFoldDB" id="A0A8B6FN51"/>
<evidence type="ECO:0000256" key="1">
    <source>
        <dbReference type="SAM" id="MobiDB-lite"/>
    </source>
</evidence>
<gene>
    <name evidence="2" type="ORF">MGAL_10B029350</name>
</gene>
<dbReference type="GO" id="GO:0007508">
    <property type="term" value="P:larval heart development"/>
    <property type="evidence" value="ECO:0007669"/>
    <property type="project" value="TreeGrafter"/>
</dbReference>
<evidence type="ECO:0000313" key="3">
    <source>
        <dbReference type="Proteomes" id="UP000596742"/>
    </source>
</evidence>
<feature type="region of interest" description="Disordered" evidence="1">
    <location>
        <begin position="200"/>
        <end position="222"/>
    </location>
</feature>
<comment type="caution">
    <text evidence="2">The sequence shown here is derived from an EMBL/GenBank/DDBJ whole genome shotgun (WGS) entry which is preliminary data.</text>
</comment>
<reference evidence="2" key="1">
    <citation type="submission" date="2018-11" db="EMBL/GenBank/DDBJ databases">
        <authorList>
            <person name="Alioto T."/>
            <person name="Alioto T."/>
        </authorList>
    </citation>
    <scope>NUCLEOTIDE SEQUENCE</scope>
</reference>
<name>A0A8B6FN51_MYTGA</name>
<dbReference type="Proteomes" id="UP000596742">
    <property type="component" value="Unassembled WGS sequence"/>
</dbReference>
<organism evidence="2 3">
    <name type="scientific">Mytilus galloprovincialis</name>
    <name type="common">Mediterranean mussel</name>
    <dbReference type="NCBI Taxonomy" id="29158"/>
    <lineage>
        <taxon>Eukaryota</taxon>
        <taxon>Metazoa</taxon>
        <taxon>Spiralia</taxon>
        <taxon>Lophotrochozoa</taxon>
        <taxon>Mollusca</taxon>
        <taxon>Bivalvia</taxon>
        <taxon>Autobranchia</taxon>
        <taxon>Pteriomorphia</taxon>
        <taxon>Mytilida</taxon>
        <taxon>Mytiloidea</taxon>
        <taxon>Mytilidae</taxon>
        <taxon>Mytilinae</taxon>
        <taxon>Mytilus</taxon>
    </lineage>
</organism>
<accession>A0A8B6FN51</accession>
<dbReference type="GO" id="GO:0061343">
    <property type="term" value="P:cell adhesion involved in heart morphogenesis"/>
    <property type="evidence" value="ECO:0007669"/>
    <property type="project" value="TreeGrafter"/>
</dbReference>
<evidence type="ECO:0000313" key="2">
    <source>
        <dbReference type="EMBL" id="VDI52667.1"/>
    </source>
</evidence>
<dbReference type="OrthoDB" id="9390935at2759"/>
<proteinExistence type="predicted"/>
<dbReference type="PANTHER" id="PTHR33395:SF22">
    <property type="entry name" value="REVERSE TRANSCRIPTASE DOMAIN-CONTAINING PROTEIN"/>
    <property type="match status" value="1"/>
</dbReference>
<evidence type="ECO:0008006" key="4">
    <source>
        <dbReference type="Google" id="ProtNLM"/>
    </source>
</evidence>
<keyword evidence="3" id="KW-1185">Reference proteome</keyword>
<dbReference type="GO" id="GO:0031012">
    <property type="term" value="C:extracellular matrix"/>
    <property type="evidence" value="ECO:0007669"/>
    <property type="project" value="TreeGrafter"/>
</dbReference>
<dbReference type="EMBL" id="UYJE01007206">
    <property type="protein sequence ID" value="VDI52667.1"/>
    <property type="molecule type" value="Genomic_DNA"/>
</dbReference>
<protein>
    <recommendedName>
        <fullName evidence="4">Endonuclease/exonuclease/phosphatase domain-containing protein</fullName>
    </recommendedName>
</protein>